<keyword evidence="2" id="KW-1185">Reference proteome</keyword>
<evidence type="ECO:0000313" key="2">
    <source>
        <dbReference type="Proteomes" id="UP000198211"/>
    </source>
</evidence>
<protein>
    <recommendedName>
        <fullName evidence="3">PiggyBac transposable element-derived protein domain-containing protein</fullName>
    </recommendedName>
</protein>
<reference evidence="2" key="1">
    <citation type="submission" date="2017-03" db="EMBL/GenBank/DDBJ databases">
        <title>Phytopthora megakarya and P. palmivora, two closely related causual agents of cacao black pod achieved similar genome size and gene model numbers by different mechanisms.</title>
        <authorList>
            <person name="Ali S."/>
            <person name="Shao J."/>
            <person name="Larry D.J."/>
            <person name="Kronmiller B."/>
            <person name="Shen D."/>
            <person name="Strem M.D."/>
            <person name="Melnick R.L."/>
            <person name="Guiltinan M.J."/>
            <person name="Tyler B.M."/>
            <person name="Meinhardt L.W."/>
            <person name="Bailey B.A."/>
        </authorList>
    </citation>
    <scope>NUCLEOTIDE SEQUENCE [LARGE SCALE GENOMIC DNA]</scope>
    <source>
        <strain evidence="2">zdho120</strain>
    </source>
</reference>
<dbReference type="OrthoDB" id="128416at2759"/>
<dbReference type="AlphaFoldDB" id="A0A225UEC2"/>
<accession>A0A225UEC2</accession>
<evidence type="ECO:0008006" key="3">
    <source>
        <dbReference type="Google" id="ProtNLM"/>
    </source>
</evidence>
<name>A0A225UEC2_9STRA</name>
<dbReference type="EMBL" id="NBNE01019910">
    <property type="protein sequence ID" value="OWY91577.1"/>
    <property type="molecule type" value="Genomic_DNA"/>
</dbReference>
<evidence type="ECO:0000313" key="1">
    <source>
        <dbReference type="EMBL" id="OWY91577.1"/>
    </source>
</evidence>
<dbReference type="PANTHER" id="PTHR46599">
    <property type="entry name" value="PIGGYBAC TRANSPOSABLE ELEMENT-DERIVED PROTEIN 4"/>
    <property type="match status" value="1"/>
</dbReference>
<dbReference type="Proteomes" id="UP000198211">
    <property type="component" value="Unassembled WGS sequence"/>
</dbReference>
<dbReference type="PANTHER" id="PTHR46599:SF3">
    <property type="entry name" value="PIGGYBAC TRANSPOSABLE ELEMENT-DERIVED PROTEIN 4"/>
    <property type="match status" value="1"/>
</dbReference>
<sequence>MWGDNTIVYFLSSQVVASATTVRRREGTGIPSNMPCPGLVHEYQRYMGGVDRHDQLRLQSHPLQMSIRHFGGYGANFA</sequence>
<gene>
    <name evidence="1" type="ORF">PHMEG_00039781</name>
</gene>
<proteinExistence type="predicted"/>
<comment type="caution">
    <text evidence="1">The sequence shown here is derived from an EMBL/GenBank/DDBJ whole genome shotgun (WGS) entry which is preliminary data.</text>
</comment>
<organism evidence="1 2">
    <name type="scientific">Phytophthora megakarya</name>
    <dbReference type="NCBI Taxonomy" id="4795"/>
    <lineage>
        <taxon>Eukaryota</taxon>
        <taxon>Sar</taxon>
        <taxon>Stramenopiles</taxon>
        <taxon>Oomycota</taxon>
        <taxon>Peronosporomycetes</taxon>
        <taxon>Peronosporales</taxon>
        <taxon>Peronosporaceae</taxon>
        <taxon>Phytophthora</taxon>
    </lineage>
</organism>